<organism evidence="3 4">
    <name type="scientific">Sclerotinia sclerotiorum (strain ATCC 18683 / 1980 / Ss-1)</name>
    <name type="common">White mold</name>
    <name type="synonym">Whetzelinia sclerotiorum</name>
    <dbReference type="NCBI Taxonomy" id="665079"/>
    <lineage>
        <taxon>Eukaryota</taxon>
        <taxon>Fungi</taxon>
        <taxon>Dikarya</taxon>
        <taxon>Ascomycota</taxon>
        <taxon>Pezizomycotina</taxon>
        <taxon>Leotiomycetes</taxon>
        <taxon>Helotiales</taxon>
        <taxon>Sclerotiniaceae</taxon>
        <taxon>Sclerotinia</taxon>
    </lineage>
</organism>
<protein>
    <recommendedName>
        <fullName evidence="2">BTB domain-containing protein</fullName>
    </recommendedName>
</protein>
<dbReference type="OMA" id="MEDEMFH"/>
<evidence type="ECO:0000259" key="2">
    <source>
        <dbReference type="Pfam" id="PF00651"/>
    </source>
</evidence>
<dbReference type="OrthoDB" id="194443at2759"/>
<dbReference type="Gene3D" id="3.30.710.10">
    <property type="entry name" value="Potassium Channel Kv1.1, Chain A"/>
    <property type="match status" value="1"/>
</dbReference>
<accession>A0A1D9PWF4</accession>
<proteinExistence type="predicted"/>
<evidence type="ECO:0000313" key="4">
    <source>
        <dbReference type="Proteomes" id="UP000177798"/>
    </source>
</evidence>
<evidence type="ECO:0000256" key="1">
    <source>
        <dbReference type="SAM" id="MobiDB-lite"/>
    </source>
</evidence>
<feature type="compositionally biased region" description="Acidic residues" evidence="1">
    <location>
        <begin position="9"/>
        <end position="27"/>
    </location>
</feature>
<dbReference type="EMBL" id="CP017815">
    <property type="protein sequence ID" value="APA07034.1"/>
    <property type="molecule type" value="Genomic_DNA"/>
</dbReference>
<dbReference type="InterPro" id="IPR011333">
    <property type="entry name" value="SKP1/BTB/POZ_sf"/>
</dbReference>
<dbReference type="RefSeq" id="XP_001594471.1">
    <property type="nucleotide sequence ID" value="XM_001594421.1"/>
</dbReference>
<dbReference type="VEuPathDB" id="FungiDB:sscle_02g018040"/>
<sequence length="321" mass="36292">MEDEMFHFEEDDDEYQTSSDEYSDETESQPWDRRNRRNRIANSEEQALRDIPADVFLSTIDLSSGPTVKIFLGTGDGLKNHQQQQQQQQQALILPKALLCTHSAFFNQAFNGNGNGNENINKNLPLPQELHLPETSLTVFQLIIQFLSTNTFTFPHTITTPSEKQTLYLHFFTHHRTLQIQTPPLTPILTHFKTHLRHSSNRGEFPSRMHIQKALQLPRSHEARKLCIAACVKPYAYSITKSSTCYGRALFHLEGLMEESDEFAAELVRGYTKAVRGALGAHTIVDPLTAAPYLISTGVACLVERSRGVPGRRCASHLEGF</sequence>
<dbReference type="InterPro" id="IPR000210">
    <property type="entry name" value="BTB/POZ_dom"/>
</dbReference>
<dbReference type="AlphaFoldDB" id="A0A1D9PWF4"/>
<gene>
    <name evidence="3" type="ORF">sscle_02g018040</name>
</gene>
<dbReference type="KEGG" id="ssl:SS1G_04278"/>
<reference evidence="4" key="1">
    <citation type="journal article" date="2017" name="Genome Biol. Evol.">
        <title>The complete genome sequence of the phytopathogenic fungus Sclerotinia sclerotiorum reveals insights into the genome architecture of broad host range pathogens.</title>
        <authorList>
            <person name="Derbyshire M."/>
            <person name="Denton-Giles M."/>
            <person name="Hegedus D."/>
            <person name="Seifbarghy S."/>
            <person name="Rollins J."/>
            <person name="van Kan J."/>
            <person name="Seidl M.F."/>
            <person name="Faino L."/>
            <person name="Mbengue M."/>
            <person name="Navaud O."/>
            <person name="Raffaele S."/>
            <person name="Hammond-Kosack K."/>
            <person name="Heard S."/>
            <person name="Oliver R."/>
        </authorList>
    </citation>
    <scope>NUCLEOTIDE SEQUENCE [LARGE SCALE GENOMIC DNA]</scope>
    <source>
        <strain evidence="4">ATCC 18683 / 1980 / Ss-1</strain>
    </source>
</reference>
<name>A0A1D9PWF4_SCLS1</name>
<dbReference type="Proteomes" id="UP000177798">
    <property type="component" value="Chromosome 2"/>
</dbReference>
<feature type="region of interest" description="Disordered" evidence="1">
    <location>
        <begin position="1"/>
        <end position="37"/>
    </location>
</feature>
<evidence type="ECO:0000313" key="3">
    <source>
        <dbReference type="EMBL" id="APA07034.1"/>
    </source>
</evidence>
<dbReference type="Pfam" id="PF00651">
    <property type="entry name" value="BTB"/>
    <property type="match status" value="1"/>
</dbReference>
<feature type="domain" description="BTB" evidence="2">
    <location>
        <begin position="93"/>
        <end position="155"/>
    </location>
</feature>